<sequence length="122" mass="12863">MGALKWNPSPQFLKSPPPPSLPMPPPLATGGRRFDSPLTSACSPPPLPLFSPFRFPRATFKGRENCPKAAASSRRRRYSGGGDSMFEGGFGGRLGGSNGGELVKDNNSGDKASVDGLDKTEL</sequence>
<feature type="compositionally biased region" description="Pro residues" evidence="1">
    <location>
        <begin position="15"/>
        <end position="27"/>
    </location>
</feature>
<accession>A0ABR2T9U6</accession>
<evidence type="ECO:0000313" key="2">
    <source>
        <dbReference type="EMBL" id="KAK9034276.1"/>
    </source>
</evidence>
<feature type="region of interest" description="Disordered" evidence="1">
    <location>
        <begin position="1"/>
        <end position="40"/>
    </location>
</feature>
<comment type="caution">
    <text evidence="2">The sequence shown here is derived from an EMBL/GenBank/DDBJ whole genome shotgun (WGS) entry which is preliminary data.</text>
</comment>
<protein>
    <submittedName>
        <fullName evidence="2">Uncharacterized protein</fullName>
    </submittedName>
</protein>
<dbReference type="EMBL" id="JBBPBN010000007">
    <property type="protein sequence ID" value="KAK9034276.1"/>
    <property type="molecule type" value="Genomic_DNA"/>
</dbReference>
<dbReference type="Proteomes" id="UP001396334">
    <property type="component" value="Unassembled WGS sequence"/>
</dbReference>
<feature type="compositionally biased region" description="Basic and acidic residues" evidence="1">
    <location>
        <begin position="102"/>
        <end position="122"/>
    </location>
</feature>
<feature type="region of interest" description="Disordered" evidence="1">
    <location>
        <begin position="64"/>
        <end position="122"/>
    </location>
</feature>
<reference evidence="2 3" key="1">
    <citation type="journal article" date="2024" name="G3 (Bethesda)">
        <title>Genome assembly of Hibiscus sabdariffa L. provides insights into metabolisms of medicinal natural products.</title>
        <authorList>
            <person name="Kim T."/>
        </authorList>
    </citation>
    <scope>NUCLEOTIDE SEQUENCE [LARGE SCALE GENOMIC DNA]</scope>
    <source>
        <strain evidence="2">TK-2024</strain>
        <tissue evidence="2">Old leaves</tissue>
    </source>
</reference>
<name>A0ABR2T9U6_9ROSI</name>
<organism evidence="2 3">
    <name type="scientific">Hibiscus sabdariffa</name>
    <name type="common">roselle</name>
    <dbReference type="NCBI Taxonomy" id="183260"/>
    <lineage>
        <taxon>Eukaryota</taxon>
        <taxon>Viridiplantae</taxon>
        <taxon>Streptophyta</taxon>
        <taxon>Embryophyta</taxon>
        <taxon>Tracheophyta</taxon>
        <taxon>Spermatophyta</taxon>
        <taxon>Magnoliopsida</taxon>
        <taxon>eudicotyledons</taxon>
        <taxon>Gunneridae</taxon>
        <taxon>Pentapetalae</taxon>
        <taxon>rosids</taxon>
        <taxon>malvids</taxon>
        <taxon>Malvales</taxon>
        <taxon>Malvaceae</taxon>
        <taxon>Malvoideae</taxon>
        <taxon>Hibiscus</taxon>
    </lineage>
</organism>
<evidence type="ECO:0000256" key="1">
    <source>
        <dbReference type="SAM" id="MobiDB-lite"/>
    </source>
</evidence>
<evidence type="ECO:0000313" key="3">
    <source>
        <dbReference type="Proteomes" id="UP001396334"/>
    </source>
</evidence>
<keyword evidence="3" id="KW-1185">Reference proteome</keyword>
<gene>
    <name evidence="2" type="ORF">V6N11_050449</name>
</gene>
<proteinExistence type="predicted"/>
<feature type="compositionally biased region" description="Gly residues" evidence="1">
    <location>
        <begin position="79"/>
        <end position="99"/>
    </location>
</feature>